<reference evidence="1 2" key="1">
    <citation type="submission" date="2021-06" db="EMBL/GenBank/DDBJ databases">
        <authorList>
            <person name="Sun Q."/>
            <person name="Li D."/>
        </authorList>
    </citation>
    <scope>NUCLEOTIDE SEQUENCE [LARGE SCALE GENOMIC DNA]</scope>
    <source>
        <strain evidence="1 2">MSJ-11</strain>
    </source>
</reference>
<gene>
    <name evidence="1" type="ORF">KQI86_19275</name>
</gene>
<sequence>MKTRANFSVEADIKSDFDILAKKLSLNKSQWFENHMKSLIDQHKELLQNIKNENE</sequence>
<evidence type="ECO:0000313" key="2">
    <source>
        <dbReference type="Proteomes" id="UP000726170"/>
    </source>
</evidence>
<evidence type="ECO:0000313" key="1">
    <source>
        <dbReference type="EMBL" id="MBU5486446.1"/>
    </source>
</evidence>
<accession>A0ABS6EP68</accession>
<dbReference type="Proteomes" id="UP000726170">
    <property type="component" value="Unassembled WGS sequence"/>
</dbReference>
<keyword evidence="2" id="KW-1185">Reference proteome</keyword>
<dbReference type="EMBL" id="JAHLQF010000006">
    <property type="protein sequence ID" value="MBU5486446.1"/>
    <property type="molecule type" value="Genomic_DNA"/>
</dbReference>
<comment type="caution">
    <text evidence="1">The sequence shown here is derived from an EMBL/GenBank/DDBJ whole genome shotgun (WGS) entry which is preliminary data.</text>
</comment>
<dbReference type="RefSeq" id="WP_216441048.1">
    <property type="nucleotide sequence ID" value="NZ_JAHLQF010000006.1"/>
</dbReference>
<organism evidence="1 2">
    <name type="scientific">Clostridium mobile</name>
    <dbReference type="NCBI Taxonomy" id="2841512"/>
    <lineage>
        <taxon>Bacteria</taxon>
        <taxon>Bacillati</taxon>
        <taxon>Bacillota</taxon>
        <taxon>Clostridia</taxon>
        <taxon>Eubacteriales</taxon>
        <taxon>Clostridiaceae</taxon>
        <taxon>Clostridium</taxon>
    </lineage>
</organism>
<name>A0ABS6EP68_9CLOT</name>
<proteinExistence type="predicted"/>
<protein>
    <submittedName>
        <fullName evidence="1">Uncharacterized protein</fullName>
    </submittedName>
</protein>